<feature type="region of interest" description="Disordered" evidence="1">
    <location>
        <begin position="42"/>
        <end position="61"/>
    </location>
</feature>
<dbReference type="STRING" id="446468.Ndas_2555"/>
<dbReference type="Gene3D" id="3.40.33.10">
    <property type="entry name" value="CAP"/>
    <property type="match status" value="1"/>
</dbReference>
<keyword evidence="5" id="KW-1185">Reference proteome</keyword>
<dbReference type="eggNOG" id="COG2340">
    <property type="taxonomic scope" value="Bacteria"/>
</dbReference>
<evidence type="ECO:0000256" key="2">
    <source>
        <dbReference type="SAM" id="SignalP"/>
    </source>
</evidence>
<dbReference type="KEGG" id="nda:Ndas_2555"/>
<keyword evidence="2" id="KW-0732">Signal</keyword>
<evidence type="ECO:0000313" key="4">
    <source>
        <dbReference type="EMBL" id="ADH67974.1"/>
    </source>
</evidence>
<dbReference type="EMBL" id="CP002040">
    <property type="protein sequence ID" value="ADH67974.1"/>
    <property type="molecule type" value="Genomic_DNA"/>
</dbReference>
<feature type="domain" description="SCP" evidence="3">
    <location>
        <begin position="72"/>
        <end position="185"/>
    </location>
</feature>
<dbReference type="PANTHER" id="PTHR31157">
    <property type="entry name" value="SCP DOMAIN-CONTAINING PROTEIN"/>
    <property type="match status" value="1"/>
</dbReference>
<sequence>MRNLLRGRALAGMAAAAVCCAGVTGAADPGDVFAGGGTPSAVQGTGSGGGWPPPWSQEEPADPWTEAEAEVVRLVNDKRPGYGCGKLSTHELLTQAAREHSQDQAGDSGFPGGGFFGGSSSARDRARGLGYAHPSGEIVANGFETAEEAVEAWTRHGHNQVLADCEAEHIGVGVVKGDGGPYWTVVLGHGA</sequence>
<reference evidence="4 5" key="1">
    <citation type="journal article" date="2010" name="Stand. Genomic Sci.">
        <title>Complete genome sequence of Nocardiopsis dassonvillei type strain (IMRU 509).</title>
        <authorList>
            <person name="Sun H."/>
            <person name="Lapidus A."/>
            <person name="Nolan M."/>
            <person name="Lucas S."/>
            <person name="Del Rio T.G."/>
            <person name="Tice H."/>
            <person name="Cheng J.F."/>
            <person name="Tapia R."/>
            <person name="Han C."/>
            <person name="Goodwin L."/>
            <person name="Pitluck S."/>
            <person name="Pagani I."/>
            <person name="Ivanova N."/>
            <person name="Mavromatis K."/>
            <person name="Mikhailova N."/>
            <person name="Pati A."/>
            <person name="Chen A."/>
            <person name="Palaniappan K."/>
            <person name="Land M."/>
            <person name="Hauser L."/>
            <person name="Chang Y.J."/>
            <person name="Jeffries C.D."/>
            <person name="Djao O.D."/>
            <person name="Rohde M."/>
            <person name="Sikorski J."/>
            <person name="Goker M."/>
            <person name="Woyke T."/>
            <person name="Bristow J."/>
            <person name="Eisen J.A."/>
            <person name="Markowitz V."/>
            <person name="Hugenholtz P."/>
            <person name="Kyrpides N.C."/>
            <person name="Klenk H.P."/>
        </authorList>
    </citation>
    <scope>NUCLEOTIDE SEQUENCE [LARGE SCALE GENOMIC DNA]</scope>
    <source>
        <strain evidence="5">ATCC 23218 / DSM 43111 / CIP 107115 / JCM 7437 / KCTC 9190 / NBRC 14626 / NCTC 10488 / NRRL B-5397 / IMRU 509</strain>
    </source>
</reference>
<evidence type="ECO:0000256" key="1">
    <source>
        <dbReference type="SAM" id="MobiDB-lite"/>
    </source>
</evidence>
<feature type="signal peptide" evidence="2">
    <location>
        <begin position="1"/>
        <end position="26"/>
    </location>
</feature>
<dbReference type="Proteomes" id="UP000002219">
    <property type="component" value="Chromosome 1"/>
</dbReference>
<protein>
    <submittedName>
        <fullName evidence="4">SCP-like extracellular</fullName>
    </submittedName>
</protein>
<dbReference type="GeneID" id="91485125"/>
<dbReference type="InterPro" id="IPR035940">
    <property type="entry name" value="CAP_sf"/>
</dbReference>
<dbReference type="PANTHER" id="PTHR31157:SF1">
    <property type="entry name" value="SCP DOMAIN-CONTAINING PROTEIN"/>
    <property type="match status" value="1"/>
</dbReference>
<proteinExistence type="predicted"/>
<evidence type="ECO:0000313" key="5">
    <source>
        <dbReference type="Proteomes" id="UP000002219"/>
    </source>
</evidence>
<gene>
    <name evidence="4" type="ordered locus">Ndas_2555</name>
</gene>
<dbReference type="RefSeq" id="WP_013153581.1">
    <property type="nucleotide sequence ID" value="NC_014210.1"/>
</dbReference>
<feature type="chain" id="PRO_5003092880" evidence="2">
    <location>
        <begin position="27"/>
        <end position="191"/>
    </location>
</feature>
<dbReference type="SUPFAM" id="SSF55797">
    <property type="entry name" value="PR-1-like"/>
    <property type="match status" value="1"/>
</dbReference>
<dbReference type="InterPro" id="IPR014044">
    <property type="entry name" value="CAP_dom"/>
</dbReference>
<dbReference type="Pfam" id="PF00188">
    <property type="entry name" value="CAP"/>
    <property type="match status" value="1"/>
</dbReference>
<feature type="region of interest" description="Disordered" evidence="1">
    <location>
        <begin position="99"/>
        <end position="119"/>
    </location>
</feature>
<accession>D7AXS0</accession>
<organism evidence="4 5">
    <name type="scientific">Nocardiopsis dassonvillei (strain ATCC 23218 / DSM 43111 / CIP 107115 / JCM 7437 / KCTC 9190 / NBRC 14626 / NCTC 10488 / NRRL B-5397 / IMRU 509)</name>
    <name type="common">Actinomadura dassonvillei</name>
    <dbReference type="NCBI Taxonomy" id="446468"/>
    <lineage>
        <taxon>Bacteria</taxon>
        <taxon>Bacillati</taxon>
        <taxon>Actinomycetota</taxon>
        <taxon>Actinomycetes</taxon>
        <taxon>Streptosporangiales</taxon>
        <taxon>Nocardiopsidaceae</taxon>
        <taxon>Nocardiopsis</taxon>
    </lineage>
</organism>
<dbReference type="HOGENOM" id="CLU_1420165_0_0_11"/>
<name>D7AXS0_NOCDD</name>
<evidence type="ECO:0000259" key="3">
    <source>
        <dbReference type="Pfam" id="PF00188"/>
    </source>
</evidence>
<dbReference type="AlphaFoldDB" id="D7AXS0"/>